<dbReference type="PATRIC" id="fig|1423807.3.peg.2174"/>
<gene>
    <name evidence="1" type="ORF">FD16_GL002118</name>
</gene>
<protein>
    <submittedName>
        <fullName evidence="1">Uncharacterized protein</fullName>
    </submittedName>
</protein>
<comment type="caution">
    <text evidence="1">The sequence shown here is derived from an EMBL/GenBank/DDBJ whole genome shotgun (WGS) entry which is preliminary data.</text>
</comment>
<name>A0A0R1W4T0_9LACO</name>
<organism evidence="1 2">
    <name type="scientific">Paucilactobacillus suebicus DSM 5007 = KCTC 3549</name>
    <dbReference type="NCBI Taxonomy" id="1423807"/>
    <lineage>
        <taxon>Bacteria</taxon>
        <taxon>Bacillati</taxon>
        <taxon>Bacillota</taxon>
        <taxon>Bacilli</taxon>
        <taxon>Lactobacillales</taxon>
        <taxon>Lactobacillaceae</taxon>
        <taxon>Paucilactobacillus</taxon>
    </lineage>
</organism>
<proteinExistence type="predicted"/>
<dbReference type="RefSeq" id="WP_010621032.1">
    <property type="nucleotide sequence ID" value="NZ_AZGF01000006.1"/>
</dbReference>
<evidence type="ECO:0000313" key="1">
    <source>
        <dbReference type="EMBL" id="KRM12605.1"/>
    </source>
</evidence>
<dbReference type="AlphaFoldDB" id="A0A0R1W4T0"/>
<dbReference type="STRING" id="1423807.FD16_GL002118"/>
<evidence type="ECO:0000313" key="2">
    <source>
        <dbReference type="Proteomes" id="UP000051820"/>
    </source>
</evidence>
<dbReference type="EMBL" id="AZGF01000006">
    <property type="protein sequence ID" value="KRM12605.1"/>
    <property type="molecule type" value="Genomic_DNA"/>
</dbReference>
<accession>A0A0R1W4T0</accession>
<keyword evidence="2" id="KW-1185">Reference proteome</keyword>
<sequence length="175" mass="20035">MNNQNSVTKYKLKKYRGILMATVADILVQHGDAFGDHVIGSRVNDCSLCKQYVELNVEMNQLDRTIVRSDDSESIDDERSNHIYFYVCHNIEGKDYIIRARNVGEVKGFLQSHLQNGLAVYNNSVHPIKVNKKTAYGLVHMYEGQIAKNKIKLLKESNDFRGILSQRDSVDETIR</sequence>
<dbReference type="Proteomes" id="UP000051820">
    <property type="component" value="Unassembled WGS sequence"/>
</dbReference>
<reference evidence="1 2" key="1">
    <citation type="journal article" date="2015" name="Genome Announc.">
        <title>Expanding the biotechnology potential of lactobacilli through comparative genomics of 213 strains and associated genera.</title>
        <authorList>
            <person name="Sun Z."/>
            <person name="Harris H.M."/>
            <person name="McCann A."/>
            <person name="Guo C."/>
            <person name="Argimon S."/>
            <person name="Zhang W."/>
            <person name="Yang X."/>
            <person name="Jeffery I.B."/>
            <person name="Cooney J.C."/>
            <person name="Kagawa T.F."/>
            <person name="Liu W."/>
            <person name="Song Y."/>
            <person name="Salvetti E."/>
            <person name="Wrobel A."/>
            <person name="Rasinkangas P."/>
            <person name="Parkhill J."/>
            <person name="Rea M.C."/>
            <person name="O'Sullivan O."/>
            <person name="Ritari J."/>
            <person name="Douillard F.P."/>
            <person name="Paul Ross R."/>
            <person name="Yang R."/>
            <person name="Briner A.E."/>
            <person name="Felis G.E."/>
            <person name="de Vos W.M."/>
            <person name="Barrangou R."/>
            <person name="Klaenhammer T.R."/>
            <person name="Caufield P.W."/>
            <person name="Cui Y."/>
            <person name="Zhang H."/>
            <person name="O'Toole P.W."/>
        </authorList>
    </citation>
    <scope>NUCLEOTIDE SEQUENCE [LARGE SCALE GENOMIC DNA]</scope>
    <source>
        <strain evidence="1 2">DSM 5007</strain>
    </source>
</reference>